<dbReference type="NCBIfam" id="TIGR00508">
    <property type="entry name" value="bioA"/>
    <property type="match status" value="1"/>
</dbReference>
<sequence length="636" mass="70903">MRDIIIVGTDTEVGKTTFSIIYLNAFSDKYAYWKPLETGDSDTARVRDCVPEACVYTPLRHFAEAVAPLLVARRQGDTIPSVGEILAARPPSKQPLLIETFGGPLSPLTENALQIDLIRAWRSPVILVGSSRIGAIGRILSACESLHGVSVIAVVLLGPPDPFAEEQIHRYTQLPVFSLATPQNDHWDASSLRRISLSQLPVLQAIDQLVERYYDDRSCFAAEIQELDQRYVWHPYTPLLEAVLPAPVVAAEEEYLILADGRRVIDAIASWWTILHGHCHPPLVAALRRAAATLDHTVFAGTTHFYAVELAEGLLRSVPGWNGGRVFFSDNGSTAVEVALKMAVQYWRMQGYSKDIFICFQNSYHGDTFGAMSISRDPIYFGMYDSLLFEVMQIPLEVEALVEAIRCRQDRIAAVVIEPLVQGAGGMRMYPAQTLRDLWEVAREENLLFIVDEVMTACRTGRLWAFDHAGIAPDLICTAKTLTGGMLPLAATLAAPRVVELFQHADRSRMFFHGHSYTANPLACAVAAANWRLLQKGDWLHQAKRIEAYWTAHLPRWRGHPKVKDVRWCGTIGVVELNLPGGYLSEMVPRWRAMALEMGVLLRPLGPVLYCLPPLCIRQESLNRVLDVFQACIDIA</sequence>
<evidence type="ECO:0000256" key="6">
    <source>
        <dbReference type="ARBA" id="ARBA00022756"/>
    </source>
</evidence>
<evidence type="ECO:0000256" key="7">
    <source>
        <dbReference type="ARBA" id="ARBA00022898"/>
    </source>
</evidence>
<keyword evidence="4 9" id="KW-0808">Transferase</keyword>
<feature type="binding site" evidence="9">
    <location>
        <position position="364"/>
    </location>
    <ligand>
        <name>substrate</name>
    </ligand>
</feature>
<dbReference type="Gene3D" id="3.40.640.10">
    <property type="entry name" value="Type I PLP-dependent aspartate aminotransferase-like (Major domain)"/>
    <property type="match status" value="1"/>
</dbReference>
<evidence type="ECO:0000256" key="5">
    <source>
        <dbReference type="ARBA" id="ARBA00022691"/>
    </source>
</evidence>
<dbReference type="PANTHER" id="PTHR42684:SF3">
    <property type="entry name" value="ADENOSYLMETHIONINE-8-AMINO-7-OXONONANOATE AMINOTRANSFERASE"/>
    <property type="match status" value="1"/>
</dbReference>
<keyword evidence="7 9" id="KW-0663">Pyridoxal phosphate</keyword>
<feature type="binding site" evidence="9">
    <location>
        <begin position="332"/>
        <end position="333"/>
    </location>
    <ligand>
        <name>pyridoxal 5'-phosphate</name>
        <dbReference type="ChEBI" id="CHEBI:597326"/>
    </ligand>
</feature>
<dbReference type="RefSeq" id="WP_194537293.1">
    <property type="nucleotide sequence ID" value="NZ_JACEFB010000003.1"/>
</dbReference>
<feature type="binding site" evidence="9">
    <location>
        <position position="514"/>
    </location>
    <ligand>
        <name>substrate</name>
    </ligand>
</feature>
<evidence type="ECO:0000256" key="9">
    <source>
        <dbReference type="HAMAP-Rule" id="MF_00834"/>
    </source>
</evidence>
<feature type="binding site" evidence="9">
    <location>
        <position position="452"/>
    </location>
    <ligand>
        <name>pyridoxal 5'-phosphate</name>
        <dbReference type="ChEBI" id="CHEBI:597326"/>
    </ligand>
</feature>
<dbReference type="GO" id="GO:0004015">
    <property type="term" value="F:adenosylmethionine-8-amino-7-oxononanoate transaminase activity"/>
    <property type="evidence" value="ECO:0007669"/>
    <property type="project" value="UniProtKB-UniRule"/>
</dbReference>
<dbReference type="SUPFAM" id="SSF53383">
    <property type="entry name" value="PLP-dependent transferases"/>
    <property type="match status" value="1"/>
</dbReference>
<accession>A0A7V8VD56</accession>
<dbReference type="Proteomes" id="UP000542342">
    <property type="component" value="Unassembled WGS sequence"/>
</dbReference>
<dbReference type="UniPathway" id="UPA00078">
    <property type="reaction ID" value="UER00160"/>
</dbReference>
<dbReference type="Gene3D" id="3.40.50.300">
    <property type="entry name" value="P-loop containing nucleotide triphosphate hydrolases"/>
    <property type="match status" value="1"/>
</dbReference>
<dbReference type="InterPro" id="IPR015422">
    <property type="entry name" value="PyrdxlP-dep_Trfase_small"/>
</dbReference>
<evidence type="ECO:0000256" key="4">
    <source>
        <dbReference type="ARBA" id="ARBA00022679"/>
    </source>
</evidence>
<feature type="modified residue" description="N6-(pyridoxal phosphate)lysine" evidence="9">
    <location>
        <position position="480"/>
    </location>
</feature>
<comment type="similarity">
    <text evidence="9">Belongs to the class-III pyridoxal-phosphate-dependent aminotransferase family. BioA subfamily.</text>
</comment>
<dbReference type="PROSITE" id="PS00600">
    <property type="entry name" value="AA_TRANSFER_CLASS_3"/>
    <property type="match status" value="1"/>
</dbReference>
<feature type="binding site" evidence="9">
    <location>
        <position position="480"/>
    </location>
    <ligand>
        <name>substrate</name>
    </ligand>
</feature>
<feature type="site" description="Participates in the substrate recognition with KAPA and in a stacking interaction with the adenine ring of SAM" evidence="9">
    <location>
        <position position="236"/>
    </location>
</feature>
<evidence type="ECO:0000256" key="2">
    <source>
        <dbReference type="ARBA" id="ARBA00005063"/>
    </source>
</evidence>
<dbReference type="GO" id="GO:0005737">
    <property type="term" value="C:cytoplasm"/>
    <property type="evidence" value="ECO:0007669"/>
    <property type="project" value="UniProtKB-SubCell"/>
</dbReference>
<dbReference type="GO" id="GO:0009102">
    <property type="term" value="P:biotin biosynthetic process"/>
    <property type="evidence" value="ECO:0007669"/>
    <property type="project" value="UniProtKB-UniRule"/>
</dbReference>
<dbReference type="Pfam" id="PF00202">
    <property type="entry name" value="Aminotran_3"/>
    <property type="match status" value="1"/>
</dbReference>
<feature type="binding site" evidence="9">
    <location>
        <begin position="515"/>
        <end position="516"/>
    </location>
    <ligand>
        <name>pyridoxal 5'-phosphate</name>
        <dbReference type="ChEBI" id="CHEBI:597326"/>
    </ligand>
</feature>
<comment type="catalytic activity">
    <reaction evidence="8 9">
        <text>(8S)-8-amino-7-oxononanoate + S-adenosyl-L-methionine = S-adenosyl-4-methylsulfanyl-2-oxobutanoate + (7R,8S)-7,8-diammoniononanoate</text>
        <dbReference type="Rhea" id="RHEA:16861"/>
        <dbReference type="ChEBI" id="CHEBI:16490"/>
        <dbReference type="ChEBI" id="CHEBI:59789"/>
        <dbReference type="ChEBI" id="CHEBI:149468"/>
        <dbReference type="ChEBI" id="CHEBI:149469"/>
        <dbReference type="EC" id="2.6.1.62"/>
    </reaction>
</comment>
<dbReference type="SUPFAM" id="SSF52540">
    <property type="entry name" value="P-loop containing nucleoside triphosphate hydrolases"/>
    <property type="match status" value="1"/>
</dbReference>
<dbReference type="GO" id="GO:0030170">
    <property type="term" value="F:pyridoxal phosphate binding"/>
    <property type="evidence" value="ECO:0007669"/>
    <property type="project" value="UniProtKB-UniRule"/>
</dbReference>
<evidence type="ECO:0000256" key="1">
    <source>
        <dbReference type="ARBA" id="ARBA00001933"/>
    </source>
</evidence>
<dbReference type="InterPro" id="IPR049704">
    <property type="entry name" value="Aminotrans_3_PPA_site"/>
</dbReference>
<feature type="binding site" evidence="9">
    <location>
        <position position="271"/>
    </location>
    <ligand>
        <name>substrate</name>
    </ligand>
</feature>
<dbReference type="InterPro" id="IPR015421">
    <property type="entry name" value="PyrdxlP-dep_Trfase_major"/>
</dbReference>
<dbReference type="CDD" id="cd00610">
    <property type="entry name" value="OAT_like"/>
    <property type="match status" value="1"/>
</dbReference>
<comment type="function">
    <text evidence="9">Catalyzes the transfer of the alpha-amino group from S-adenosyl-L-methionine (SAM) to 7-keto-8-aminopelargonic acid (KAPA) to form 7,8-diaminopelargonic acid (DAPA). It is the only aminotransferase known to utilize SAM as an amino donor.</text>
</comment>
<comment type="caution">
    <text evidence="10">The sequence shown here is derived from an EMBL/GenBank/DDBJ whole genome shotgun (WGS) entry which is preliminary data.</text>
</comment>
<keyword evidence="5 9" id="KW-0949">S-adenosyl-L-methionine</keyword>
<evidence type="ECO:0000313" key="10">
    <source>
        <dbReference type="EMBL" id="MBA2225859.1"/>
    </source>
</evidence>
<dbReference type="AlphaFoldDB" id="A0A7V8VD56"/>
<evidence type="ECO:0000256" key="3">
    <source>
        <dbReference type="ARBA" id="ARBA00022576"/>
    </source>
</evidence>
<dbReference type="Pfam" id="PF13500">
    <property type="entry name" value="AAA_26"/>
    <property type="match status" value="1"/>
</dbReference>
<name>A0A7V8VD56_9BACT</name>
<dbReference type="EC" id="2.6.1.62" evidence="9"/>
<comment type="subcellular location">
    <subcellularLocation>
        <location evidence="9">Cytoplasm</location>
    </subcellularLocation>
</comment>
<organism evidence="10 11">
    <name type="scientific">Thermogemmata fonticola</name>
    <dbReference type="NCBI Taxonomy" id="2755323"/>
    <lineage>
        <taxon>Bacteria</taxon>
        <taxon>Pseudomonadati</taxon>
        <taxon>Planctomycetota</taxon>
        <taxon>Planctomycetia</taxon>
        <taxon>Gemmatales</taxon>
        <taxon>Gemmataceae</taxon>
        <taxon>Thermogemmata</taxon>
    </lineage>
</organism>
<comment type="pathway">
    <text evidence="2 9">Cofactor biosynthesis; biotin biosynthesis; 7,8-diaminononanoate from 8-amino-7-oxononanoate (SAM route): step 1/1.</text>
</comment>
<feature type="binding site" evidence="9">
    <location>
        <position position="603"/>
    </location>
    <ligand>
        <name>substrate</name>
    </ligand>
</feature>
<evidence type="ECO:0000313" key="11">
    <source>
        <dbReference type="Proteomes" id="UP000542342"/>
    </source>
</evidence>
<dbReference type="CDD" id="cd03109">
    <property type="entry name" value="DTBS"/>
    <property type="match status" value="1"/>
</dbReference>
<gene>
    <name evidence="9 10" type="primary">bioA</name>
    <name evidence="10" type="ORF">H0921_06740</name>
</gene>
<dbReference type="Gene3D" id="3.90.1150.10">
    <property type="entry name" value="Aspartate Aminotransferase, domain 1"/>
    <property type="match status" value="1"/>
</dbReference>
<dbReference type="InterPro" id="IPR005814">
    <property type="entry name" value="Aminotrans_3"/>
</dbReference>
<protein>
    <recommendedName>
        <fullName evidence="9">Adenosylmethionine-8-amino-7-oxononanoate aminotransferase</fullName>
        <ecNumber evidence="9">2.6.1.62</ecNumber>
    </recommendedName>
    <alternativeName>
        <fullName evidence="9">7,8-diamino-pelargonic acid aminotransferase</fullName>
        <shortName evidence="9">DAPA AT</shortName>
        <shortName evidence="9">DAPA aminotransferase</shortName>
    </alternativeName>
    <alternativeName>
        <fullName evidence="9">7,8-diaminononanoate synthase</fullName>
        <shortName evidence="9">DANS</shortName>
    </alternativeName>
    <alternativeName>
        <fullName evidence="9">Diaminopelargonic acid synthase</fullName>
    </alternativeName>
</protein>
<dbReference type="GO" id="GO:0004141">
    <property type="term" value="F:dethiobiotin synthase activity"/>
    <property type="evidence" value="ECO:0007669"/>
    <property type="project" value="TreeGrafter"/>
</dbReference>
<proteinExistence type="inferred from homology"/>
<evidence type="ECO:0000256" key="8">
    <source>
        <dbReference type="ARBA" id="ARBA00048449"/>
    </source>
</evidence>
<comment type="subunit">
    <text evidence="9">Homodimer.</text>
</comment>
<dbReference type="PANTHER" id="PTHR42684">
    <property type="entry name" value="ADENOSYLMETHIONINE-8-AMINO-7-OXONONANOATE AMINOTRANSFERASE"/>
    <property type="match status" value="1"/>
</dbReference>
<keyword evidence="9" id="KW-0963">Cytoplasm</keyword>
<comment type="cofactor">
    <cofactor evidence="1 9">
        <name>pyridoxal 5'-phosphate</name>
        <dbReference type="ChEBI" id="CHEBI:597326"/>
    </cofactor>
</comment>
<reference evidence="10 11" key="1">
    <citation type="submission" date="2020-07" db="EMBL/GenBank/DDBJ databases">
        <title>Thermogemmata thermophila gen. nov., sp. nov., a novel moderate thermophilic planctomycete from a Kamchatka hot spring.</title>
        <authorList>
            <person name="Elcheninov A.G."/>
            <person name="Podosokorskaya O.A."/>
            <person name="Kovaleva O.L."/>
            <person name="Novikov A."/>
            <person name="Bonch-Osmolovskaya E.A."/>
            <person name="Toshchakov S.V."/>
            <person name="Kublanov I.V."/>
        </authorList>
    </citation>
    <scope>NUCLEOTIDE SEQUENCE [LARGE SCALE GENOMIC DNA]</scope>
    <source>
        <strain evidence="10 11">2918</strain>
    </source>
</reference>
<dbReference type="InterPro" id="IPR005815">
    <property type="entry name" value="BioA"/>
</dbReference>
<dbReference type="EMBL" id="JACEFB010000003">
    <property type="protein sequence ID" value="MBA2225859.1"/>
    <property type="molecule type" value="Genomic_DNA"/>
</dbReference>
<keyword evidence="3 9" id="KW-0032">Aminotransferase</keyword>
<dbReference type="HAMAP" id="MF_00834">
    <property type="entry name" value="BioA"/>
    <property type="match status" value="1"/>
</dbReference>
<keyword evidence="11" id="KW-1185">Reference proteome</keyword>
<dbReference type="InterPro" id="IPR015424">
    <property type="entry name" value="PyrdxlP-dep_Trfase"/>
</dbReference>
<keyword evidence="6 9" id="KW-0093">Biotin biosynthesis</keyword>
<dbReference type="InterPro" id="IPR027417">
    <property type="entry name" value="P-loop_NTPase"/>
</dbReference>